<dbReference type="AlphaFoldDB" id="A0A397IF30"/>
<dbReference type="EMBL" id="PQFF01000218">
    <property type="protein sequence ID" value="RHZ72848.1"/>
    <property type="molecule type" value="Genomic_DNA"/>
</dbReference>
<name>A0A397IF30_9GLOM</name>
<keyword evidence="2" id="KW-1185">Reference proteome</keyword>
<reference evidence="1 2" key="1">
    <citation type="submission" date="2018-08" db="EMBL/GenBank/DDBJ databases">
        <title>Genome and evolution of the arbuscular mycorrhizal fungus Diversispora epigaea (formerly Glomus versiforme) and its bacterial endosymbionts.</title>
        <authorList>
            <person name="Sun X."/>
            <person name="Fei Z."/>
            <person name="Harrison M."/>
        </authorList>
    </citation>
    <scope>NUCLEOTIDE SEQUENCE [LARGE SCALE GENOMIC DNA]</scope>
    <source>
        <strain evidence="1 2">IT104</strain>
    </source>
</reference>
<accession>A0A397IF30</accession>
<evidence type="ECO:0000313" key="2">
    <source>
        <dbReference type="Proteomes" id="UP000266861"/>
    </source>
</evidence>
<evidence type="ECO:0000313" key="1">
    <source>
        <dbReference type="EMBL" id="RHZ72848.1"/>
    </source>
</evidence>
<comment type="caution">
    <text evidence="1">The sequence shown here is derived from an EMBL/GenBank/DDBJ whole genome shotgun (WGS) entry which is preliminary data.</text>
</comment>
<protein>
    <submittedName>
        <fullName evidence="1">Uncharacterized protein</fullName>
    </submittedName>
</protein>
<organism evidence="1 2">
    <name type="scientific">Diversispora epigaea</name>
    <dbReference type="NCBI Taxonomy" id="1348612"/>
    <lineage>
        <taxon>Eukaryota</taxon>
        <taxon>Fungi</taxon>
        <taxon>Fungi incertae sedis</taxon>
        <taxon>Mucoromycota</taxon>
        <taxon>Glomeromycotina</taxon>
        <taxon>Glomeromycetes</taxon>
        <taxon>Diversisporales</taxon>
        <taxon>Diversisporaceae</taxon>
        <taxon>Diversispora</taxon>
    </lineage>
</organism>
<sequence>MSNRKRYNLRGKIDTKNHAFSLFLISTLLLVGITTVSIGAPVEETIEAIKAVEIPQMGSGNLTLNRRFISGVPGLPQCASSDLFLLTSKCLDEKTIQEICLLPANPEVHSESNTECPDDTTCMDFLTDHIGGQEIPFAICVDNGSIKQFRKDAKAGYLCKSYLISVTDGIAMFSIIVYDANSNPAKNHKFQERSENRSVHRDYCRNRVGCHV</sequence>
<dbReference type="Proteomes" id="UP000266861">
    <property type="component" value="Unassembled WGS sequence"/>
</dbReference>
<proteinExistence type="predicted"/>
<gene>
    <name evidence="1" type="ORF">Glove_236g65</name>
</gene>